<dbReference type="GO" id="GO:0046872">
    <property type="term" value="F:metal ion binding"/>
    <property type="evidence" value="ECO:0007669"/>
    <property type="project" value="UniProtKB-KW"/>
</dbReference>
<evidence type="ECO:0000259" key="7">
    <source>
        <dbReference type="Pfam" id="PF00962"/>
    </source>
</evidence>
<dbReference type="GO" id="GO:0006146">
    <property type="term" value="P:adenine catabolic process"/>
    <property type="evidence" value="ECO:0007669"/>
    <property type="project" value="TreeGrafter"/>
</dbReference>
<evidence type="ECO:0000313" key="8">
    <source>
        <dbReference type="EMBL" id="QCK88044.1"/>
    </source>
</evidence>
<evidence type="ECO:0000256" key="2">
    <source>
        <dbReference type="ARBA" id="ARBA00006676"/>
    </source>
</evidence>
<dbReference type="OrthoDB" id="105475at2"/>
<dbReference type="GO" id="GO:0043103">
    <property type="term" value="P:hypoxanthine salvage"/>
    <property type="evidence" value="ECO:0007669"/>
    <property type="project" value="TreeGrafter"/>
</dbReference>
<evidence type="ECO:0000313" key="9">
    <source>
        <dbReference type="Proteomes" id="UP000298588"/>
    </source>
</evidence>
<dbReference type="Proteomes" id="UP000298588">
    <property type="component" value="Chromosome"/>
</dbReference>
<dbReference type="InterPro" id="IPR032466">
    <property type="entry name" value="Metal_Hydrolase"/>
</dbReference>
<dbReference type="SUPFAM" id="SSF51556">
    <property type="entry name" value="Metallo-dependent hydrolases"/>
    <property type="match status" value="1"/>
</dbReference>
<feature type="domain" description="Adenosine deaminase" evidence="7">
    <location>
        <begin position="89"/>
        <end position="407"/>
    </location>
</feature>
<keyword evidence="3" id="KW-0479">Metal-binding</keyword>
<dbReference type="EMBL" id="CP039865">
    <property type="protein sequence ID" value="QCK88044.1"/>
    <property type="molecule type" value="Genomic_DNA"/>
</dbReference>
<dbReference type="Pfam" id="PF00962">
    <property type="entry name" value="A_deaminase"/>
    <property type="match status" value="1"/>
</dbReference>
<evidence type="ECO:0000256" key="5">
    <source>
        <dbReference type="ARBA" id="ARBA00022833"/>
    </source>
</evidence>
<evidence type="ECO:0000256" key="6">
    <source>
        <dbReference type="SAM" id="MobiDB-lite"/>
    </source>
</evidence>
<keyword evidence="9" id="KW-1185">Reference proteome</keyword>
<dbReference type="AlphaFoldDB" id="A0A4D7QS23"/>
<name>A0A4D7QS23_9HYPH</name>
<dbReference type="Gene3D" id="3.20.20.140">
    <property type="entry name" value="Metal-dependent hydrolases"/>
    <property type="match status" value="1"/>
</dbReference>
<keyword evidence="4 8" id="KW-0378">Hydrolase</keyword>
<dbReference type="EC" id="3.5.4.4" evidence="8"/>
<accession>A0A4D7QS23</accession>
<comment type="cofactor">
    <cofactor evidence="1">
        <name>Zn(2+)</name>
        <dbReference type="ChEBI" id="CHEBI:29105"/>
    </cofactor>
</comment>
<organism evidence="8 9">
    <name type="scientific">Phreatobacter aquaticus</name>
    <dbReference type="NCBI Taxonomy" id="2570229"/>
    <lineage>
        <taxon>Bacteria</taxon>
        <taxon>Pseudomonadati</taxon>
        <taxon>Pseudomonadota</taxon>
        <taxon>Alphaproteobacteria</taxon>
        <taxon>Hyphomicrobiales</taxon>
        <taxon>Phreatobacteraceae</taxon>
        <taxon>Phreatobacter</taxon>
    </lineage>
</organism>
<dbReference type="NCBIfam" id="TIGR01430">
    <property type="entry name" value="aden_deam"/>
    <property type="match status" value="1"/>
</dbReference>
<dbReference type="PANTHER" id="PTHR43114">
    <property type="entry name" value="ADENINE DEAMINASE"/>
    <property type="match status" value="1"/>
</dbReference>
<comment type="similarity">
    <text evidence="2">Belongs to the metallo-dependent hydrolases superfamily. Adenosine and AMP deaminases family.</text>
</comment>
<reference evidence="8 9" key="1">
    <citation type="submission" date="2019-04" db="EMBL/GenBank/DDBJ databases">
        <title>Phreatobacter aquaticus sp. nov.</title>
        <authorList>
            <person name="Choi A."/>
            <person name="Baek K."/>
        </authorList>
    </citation>
    <scope>NUCLEOTIDE SEQUENCE [LARGE SCALE GENOMIC DNA]</scope>
    <source>
        <strain evidence="8 9">NMCR1094</strain>
    </source>
</reference>
<dbReference type="KEGG" id="paqt:E8L99_20935"/>
<dbReference type="InterPro" id="IPR006330">
    <property type="entry name" value="Ado/ade_deaminase"/>
</dbReference>
<proteinExistence type="inferred from homology"/>
<feature type="region of interest" description="Disordered" evidence="6">
    <location>
        <begin position="1"/>
        <end position="38"/>
    </location>
</feature>
<dbReference type="InterPro" id="IPR001365">
    <property type="entry name" value="A_deaminase_dom"/>
</dbReference>
<evidence type="ECO:0000256" key="1">
    <source>
        <dbReference type="ARBA" id="ARBA00001947"/>
    </source>
</evidence>
<keyword evidence="5" id="KW-0862">Zinc</keyword>
<sequence length="439" mass="48842">MAEGRGGRETPRSLRRDLQRGGSQVHRGGDPQAGGGGRVLHAAWPVRRALGLARRTGQRAGWPRHVPLGPEARIVTGRISFSDYLDLVPKVELHCHIAGAVRATTLVELAVANGVALPRPAETLYQWQDFYGFLEVLRLGALAVRSKANFARVAFECVEDMHRHGHVRHIEIFFNPHYYTPNGATYPEIVDGLIEGLEKAERAFGVTSRMIACIDRSVCLPSEALQMLDWMAEHPRERVVGVGLDGAERAGPPLVWVEAWRRAGRAGYKRTAHICEDNQTLFEGPPVHYTHCRDALGCDRLDHGYNILADAEITARAAREQIPFTMACWSSIVPNRIPRQQRIKRMYEAGFNIVLGTDDPTMFKTTMGHCWRTLFAANGWHVAEARKLSLAGVAASWLSDDEKAAMTASFTSRLDALEAALDHDDLSLDLAIERPDPRW</sequence>
<feature type="compositionally biased region" description="Basic and acidic residues" evidence="6">
    <location>
        <begin position="1"/>
        <end position="19"/>
    </location>
</feature>
<evidence type="ECO:0000256" key="4">
    <source>
        <dbReference type="ARBA" id="ARBA00022801"/>
    </source>
</evidence>
<dbReference type="GO" id="GO:0005829">
    <property type="term" value="C:cytosol"/>
    <property type="evidence" value="ECO:0007669"/>
    <property type="project" value="TreeGrafter"/>
</dbReference>
<evidence type="ECO:0000256" key="3">
    <source>
        <dbReference type="ARBA" id="ARBA00022723"/>
    </source>
</evidence>
<dbReference type="GO" id="GO:0000034">
    <property type="term" value="F:adenine deaminase activity"/>
    <property type="evidence" value="ECO:0007669"/>
    <property type="project" value="TreeGrafter"/>
</dbReference>
<dbReference type="PANTHER" id="PTHR43114:SF6">
    <property type="entry name" value="ADENINE DEAMINASE"/>
    <property type="match status" value="1"/>
</dbReference>
<gene>
    <name evidence="8" type="primary">add</name>
    <name evidence="8" type="ORF">E8L99_20935</name>
</gene>
<protein>
    <submittedName>
        <fullName evidence="8">Adenosine deaminase</fullName>
        <ecNumber evidence="8">3.5.4.4</ecNumber>
    </submittedName>
</protein>